<proteinExistence type="predicted"/>
<dbReference type="PROSITE" id="PS51155">
    <property type="entry name" value="CHIT_BIND_RR_2"/>
    <property type="match status" value="1"/>
</dbReference>
<evidence type="ECO:0008006" key="3">
    <source>
        <dbReference type="Google" id="ProtNLM"/>
    </source>
</evidence>
<name>T1I100_RHOPR</name>
<dbReference type="Proteomes" id="UP000015103">
    <property type="component" value="Unassembled WGS sequence"/>
</dbReference>
<dbReference type="GO" id="GO:0042302">
    <property type="term" value="F:structural constituent of cuticle"/>
    <property type="evidence" value="ECO:0007669"/>
    <property type="project" value="UniProtKB-UniRule"/>
</dbReference>
<evidence type="ECO:0000313" key="2">
    <source>
        <dbReference type="Proteomes" id="UP000015103"/>
    </source>
</evidence>
<dbReference type="EMBL" id="ACPB03017960">
    <property type="status" value="NOT_ANNOTATED_CDS"/>
    <property type="molecule type" value="Genomic_DNA"/>
</dbReference>
<dbReference type="InParanoid" id="T1I100"/>
<accession>T1I100</accession>
<dbReference type="VEuPathDB" id="VectorBase:RPRC009970"/>
<sequence length="84" mass="9368">MSFSIISSIVAKLSPFFRYATDDQTVREEKGEFVNGIWTVTGLVKWLSPDKKTEHTVKYKADDTGYHTEQESRISPGVIASLAG</sequence>
<reference evidence="1" key="1">
    <citation type="submission" date="2015-05" db="UniProtKB">
        <authorList>
            <consortium name="EnsemblMetazoa"/>
        </authorList>
    </citation>
    <scope>IDENTIFICATION</scope>
</reference>
<dbReference type="AlphaFoldDB" id="T1I100"/>
<dbReference type="HOGENOM" id="CLU_2530268_0_0_1"/>
<dbReference type="InterPro" id="IPR000618">
    <property type="entry name" value="Insect_cuticle"/>
</dbReference>
<dbReference type="EnsemblMetazoa" id="RPRC009970-RA">
    <property type="protein sequence ID" value="RPRC009970-PA"/>
    <property type="gene ID" value="RPRC009970"/>
</dbReference>
<dbReference type="Pfam" id="PF00379">
    <property type="entry name" value="Chitin_bind_4"/>
    <property type="match status" value="1"/>
</dbReference>
<organism evidence="1 2">
    <name type="scientific">Rhodnius prolixus</name>
    <name type="common">Triatomid bug</name>
    <dbReference type="NCBI Taxonomy" id="13249"/>
    <lineage>
        <taxon>Eukaryota</taxon>
        <taxon>Metazoa</taxon>
        <taxon>Ecdysozoa</taxon>
        <taxon>Arthropoda</taxon>
        <taxon>Hexapoda</taxon>
        <taxon>Insecta</taxon>
        <taxon>Pterygota</taxon>
        <taxon>Neoptera</taxon>
        <taxon>Paraneoptera</taxon>
        <taxon>Hemiptera</taxon>
        <taxon>Heteroptera</taxon>
        <taxon>Panheteroptera</taxon>
        <taxon>Cimicomorpha</taxon>
        <taxon>Reduviidae</taxon>
        <taxon>Triatominae</taxon>
        <taxon>Rhodnius</taxon>
    </lineage>
</organism>
<evidence type="ECO:0000313" key="1">
    <source>
        <dbReference type="EnsemblMetazoa" id="RPRC009970-PA"/>
    </source>
</evidence>
<protein>
    <recommendedName>
        <fullName evidence="3">Insect cuticle protein</fullName>
    </recommendedName>
</protein>
<keyword evidence="2" id="KW-1185">Reference proteome</keyword>